<reference evidence="1 2" key="1">
    <citation type="submission" date="2013-08" db="EMBL/GenBank/DDBJ databases">
        <authorList>
            <person name="Weinstock G."/>
            <person name="Sodergren E."/>
            <person name="Wylie T."/>
            <person name="Fulton L."/>
            <person name="Fulton R."/>
            <person name="Fronick C."/>
            <person name="O'Laughlin M."/>
            <person name="Godfrey J."/>
            <person name="Miner T."/>
            <person name="Herter B."/>
            <person name="Appelbaum E."/>
            <person name="Cordes M."/>
            <person name="Lek S."/>
            <person name="Wollam A."/>
            <person name="Pepin K.H."/>
            <person name="Palsikar V.B."/>
            <person name="Mitreva M."/>
            <person name="Wilson R.K."/>
        </authorList>
    </citation>
    <scope>NUCLEOTIDE SEQUENCE [LARGE SCALE GENOMIC DNA]</scope>
    <source>
        <strain evidence="1 2">ATCC 700627</strain>
    </source>
</reference>
<proteinExistence type="predicted"/>
<name>U2QKZ5_9BACL</name>
<organism evidence="1 2">
    <name type="scientific">Gemella bergeri ATCC 700627</name>
    <dbReference type="NCBI Taxonomy" id="1321820"/>
    <lineage>
        <taxon>Bacteria</taxon>
        <taxon>Bacillati</taxon>
        <taxon>Bacillota</taxon>
        <taxon>Bacilli</taxon>
        <taxon>Bacillales</taxon>
        <taxon>Gemellaceae</taxon>
        <taxon>Gemella</taxon>
    </lineage>
</organism>
<dbReference type="EMBL" id="AWVP01000079">
    <property type="protein sequence ID" value="ERK56894.1"/>
    <property type="molecule type" value="Genomic_DNA"/>
</dbReference>
<gene>
    <name evidence="1" type="ORF">HMPREF1983_01274</name>
</gene>
<accession>U2QKZ5</accession>
<dbReference type="HOGENOM" id="CLU_2537750_0_0_9"/>
<dbReference type="AlphaFoldDB" id="U2QKZ5"/>
<comment type="caution">
    <text evidence="1">The sequence shown here is derived from an EMBL/GenBank/DDBJ whole genome shotgun (WGS) entry which is preliminary data.</text>
</comment>
<evidence type="ECO:0000313" key="1">
    <source>
        <dbReference type="EMBL" id="ERK56894.1"/>
    </source>
</evidence>
<evidence type="ECO:0000313" key="2">
    <source>
        <dbReference type="Proteomes" id="UP000016637"/>
    </source>
</evidence>
<protein>
    <submittedName>
        <fullName evidence="1">Uncharacterized protein</fullName>
    </submittedName>
</protein>
<keyword evidence="2" id="KW-1185">Reference proteome</keyword>
<dbReference type="Proteomes" id="UP000016637">
    <property type="component" value="Unassembled WGS sequence"/>
</dbReference>
<dbReference type="PATRIC" id="fig|1321820.3.peg.1235"/>
<dbReference type="RefSeq" id="WP_021752470.1">
    <property type="nucleotide sequence ID" value="NZ_KI271806.1"/>
</dbReference>
<sequence length="83" mass="9807">MVVSIKTKYYGYSINQSKERIKNIAYTIFPNLENIDNLLNDKFDTNEKVKLLKYILTKLSKKLNSELRESNKCFTIIEREVLS</sequence>